<organism evidence="12 13">
    <name type="scientific">Biomphalaria glabrata</name>
    <name type="common">Bloodfluke planorb</name>
    <name type="synonym">Freshwater snail</name>
    <dbReference type="NCBI Taxonomy" id="6526"/>
    <lineage>
        <taxon>Eukaryota</taxon>
        <taxon>Metazoa</taxon>
        <taxon>Spiralia</taxon>
        <taxon>Lophotrochozoa</taxon>
        <taxon>Mollusca</taxon>
        <taxon>Gastropoda</taxon>
        <taxon>Heterobranchia</taxon>
        <taxon>Euthyneura</taxon>
        <taxon>Panpulmonata</taxon>
        <taxon>Hygrophila</taxon>
        <taxon>Lymnaeoidea</taxon>
        <taxon>Planorbidae</taxon>
        <taxon>Biomphalaria</taxon>
    </lineage>
</organism>
<evidence type="ECO:0000256" key="2">
    <source>
        <dbReference type="ARBA" id="ARBA00022705"/>
    </source>
</evidence>
<proteinExistence type="inferred from homology"/>
<keyword evidence="5" id="KW-0347">Helicase</keyword>
<keyword evidence="6" id="KW-0067">ATP-binding</keyword>
<dbReference type="EC" id="5.6.2.3" evidence="9"/>
<dbReference type="GO" id="GO:0016787">
    <property type="term" value="F:hydrolase activity"/>
    <property type="evidence" value="ECO:0007669"/>
    <property type="project" value="UniProtKB-KW"/>
</dbReference>
<dbReference type="KEGG" id="bgt:106071465"/>
<dbReference type="Proteomes" id="UP000076420">
    <property type="component" value="Unassembled WGS sequence"/>
</dbReference>
<dbReference type="GO" id="GO:0005524">
    <property type="term" value="F:ATP binding"/>
    <property type="evidence" value="ECO:0007669"/>
    <property type="project" value="UniProtKB-KW"/>
</dbReference>
<name>A0A2C9KWB4_BIOGL</name>
<keyword evidence="3" id="KW-0547">Nucleotide-binding</keyword>
<dbReference type="STRING" id="6526.A0A2C9KWB4"/>
<dbReference type="GO" id="GO:0003677">
    <property type="term" value="F:DNA binding"/>
    <property type="evidence" value="ECO:0007669"/>
    <property type="project" value="UniProtKB-KW"/>
</dbReference>
<dbReference type="InterPro" id="IPR027417">
    <property type="entry name" value="P-loop_NTPase"/>
</dbReference>
<feature type="domain" description="SF4 helicase" evidence="11">
    <location>
        <begin position="175"/>
        <end position="242"/>
    </location>
</feature>
<evidence type="ECO:0000313" key="12">
    <source>
        <dbReference type="EnsemblMetazoa" id="BGLB024233-PA"/>
    </source>
</evidence>
<reference evidence="12" key="1">
    <citation type="submission" date="2020-05" db="UniProtKB">
        <authorList>
            <consortium name="EnsemblMetazoa"/>
        </authorList>
    </citation>
    <scope>IDENTIFICATION</scope>
    <source>
        <strain evidence="12">BB02</strain>
    </source>
</reference>
<dbReference type="PANTHER" id="PTHR30153:SF2">
    <property type="entry name" value="REPLICATIVE DNA HELICASE"/>
    <property type="match status" value="1"/>
</dbReference>
<dbReference type="SUPFAM" id="SSF48024">
    <property type="entry name" value="N-terminal domain of DnaB helicase"/>
    <property type="match status" value="1"/>
</dbReference>
<dbReference type="GO" id="GO:0005829">
    <property type="term" value="C:cytosol"/>
    <property type="evidence" value="ECO:0007669"/>
    <property type="project" value="TreeGrafter"/>
</dbReference>
<evidence type="ECO:0000256" key="1">
    <source>
        <dbReference type="ARBA" id="ARBA00008428"/>
    </source>
</evidence>
<comment type="similarity">
    <text evidence="1">Belongs to the helicase family. DnaB subfamily.</text>
</comment>
<gene>
    <name evidence="12" type="primary">106071465</name>
</gene>
<dbReference type="Gene3D" id="3.40.50.300">
    <property type="entry name" value="P-loop containing nucleotide triphosphate hydrolases"/>
    <property type="match status" value="1"/>
</dbReference>
<evidence type="ECO:0000313" key="13">
    <source>
        <dbReference type="Proteomes" id="UP000076420"/>
    </source>
</evidence>
<keyword evidence="4" id="KW-0378">Hydrolase</keyword>
<dbReference type="PROSITE" id="PS51199">
    <property type="entry name" value="SF4_HELICASE"/>
    <property type="match status" value="1"/>
</dbReference>
<dbReference type="Pfam" id="PF03796">
    <property type="entry name" value="DnaB_C"/>
    <property type="match status" value="1"/>
</dbReference>
<evidence type="ECO:0000256" key="8">
    <source>
        <dbReference type="ARBA" id="ARBA00023235"/>
    </source>
</evidence>
<evidence type="ECO:0000256" key="10">
    <source>
        <dbReference type="ARBA" id="ARBA00048954"/>
    </source>
</evidence>
<dbReference type="EnsemblMetazoa" id="BGLB024233-RA">
    <property type="protein sequence ID" value="BGLB024233-PA"/>
    <property type="gene ID" value="BGLB024233"/>
</dbReference>
<dbReference type="GO" id="GO:0006260">
    <property type="term" value="P:DNA replication"/>
    <property type="evidence" value="ECO:0007669"/>
    <property type="project" value="UniProtKB-KW"/>
</dbReference>
<dbReference type="InterPro" id="IPR007693">
    <property type="entry name" value="DNA_helicase_DnaB-like_N"/>
</dbReference>
<evidence type="ECO:0000256" key="3">
    <source>
        <dbReference type="ARBA" id="ARBA00022741"/>
    </source>
</evidence>
<sequence>MENKIVHASPELERAVLGHVITTKSLNGVFGYLNPSDFTDKRNEIIYQALTEIQQGFAENHLELVALISHLKDKKLLEKAGGHEYIASLIEEAALPANITKFIKTIEDKARLRKFTKDLEHIQLRLQNPSVTPDQMVDTVENQVLSSIRDVEIKGFEDSNSISTRVYSIIEKKAAGQAPSGIKTEFSDLDELTGGFQKGDLIILAARPSMGKTALALNLMANVAHRGEAVAFYSVEMGADQI</sequence>
<dbReference type="VEuPathDB" id="VectorBase:BGLB024233"/>
<keyword evidence="2" id="KW-0235">DNA replication</keyword>
<keyword evidence="7" id="KW-0238">DNA-binding</keyword>
<dbReference type="AlphaFoldDB" id="A0A2C9KWB4"/>
<evidence type="ECO:0000256" key="7">
    <source>
        <dbReference type="ARBA" id="ARBA00023125"/>
    </source>
</evidence>
<dbReference type="SUPFAM" id="SSF52540">
    <property type="entry name" value="P-loop containing nucleoside triphosphate hydrolases"/>
    <property type="match status" value="1"/>
</dbReference>
<keyword evidence="8" id="KW-0413">Isomerase</keyword>
<evidence type="ECO:0000256" key="6">
    <source>
        <dbReference type="ARBA" id="ARBA00022840"/>
    </source>
</evidence>
<dbReference type="Gene3D" id="1.10.860.10">
    <property type="entry name" value="DNAb Helicase, Chain A"/>
    <property type="match status" value="1"/>
</dbReference>
<protein>
    <recommendedName>
        <fullName evidence="9">DNA 5'-3' helicase</fullName>
        <ecNumber evidence="9">5.6.2.3</ecNumber>
    </recommendedName>
</protein>
<dbReference type="InterPro" id="IPR036185">
    <property type="entry name" value="DNA_heli_DnaB-like_N_sf"/>
</dbReference>
<comment type="catalytic activity">
    <reaction evidence="10">
        <text>ATP + H2O = ADP + phosphate + H(+)</text>
        <dbReference type="Rhea" id="RHEA:13065"/>
        <dbReference type="ChEBI" id="CHEBI:15377"/>
        <dbReference type="ChEBI" id="CHEBI:15378"/>
        <dbReference type="ChEBI" id="CHEBI:30616"/>
        <dbReference type="ChEBI" id="CHEBI:43474"/>
        <dbReference type="ChEBI" id="CHEBI:456216"/>
        <dbReference type="EC" id="5.6.2.3"/>
    </reaction>
</comment>
<dbReference type="InterPro" id="IPR007694">
    <property type="entry name" value="DNA_helicase_DnaB-like_C"/>
</dbReference>
<dbReference type="InterPro" id="IPR016136">
    <property type="entry name" value="DNA_helicase_N/primase_C"/>
</dbReference>
<dbReference type="PANTHER" id="PTHR30153">
    <property type="entry name" value="REPLICATIVE DNA HELICASE DNAB"/>
    <property type="match status" value="1"/>
</dbReference>
<dbReference type="GO" id="GO:0043139">
    <property type="term" value="F:5'-3' DNA helicase activity"/>
    <property type="evidence" value="ECO:0007669"/>
    <property type="project" value="UniProtKB-EC"/>
</dbReference>
<evidence type="ECO:0000256" key="9">
    <source>
        <dbReference type="ARBA" id="ARBA00044969"/>
    </source>
</evidence>
<evidence type="ECO:0000256" key="5">
    <source>
        <dbReference type="ARBA" id="ARBA00022806"/>
    </source>
</evidence>
<evidence type="ECO:0000259" key="11">
    <source>
        <dbReference type="PROSITE" id="PS51199"/>
    </source>
</evidence>
<evidence type="ECO:0000256" key="4">
    <source>
        <dbReference type="ARBA" id="ARBA00022801"/>
    </source>
</evidence>
<dbReference type="Pfam" id="PF00772">
    <property type="entry name" value="DnaB"/>
    <property type="match status" value="1"/>
</dbReference>
<accession>A0A2C9KWB4</accession>